<keyword evidence="1" id="KW-1133">Transmembrane helix</keyword>
<name>A0A392RQV6_9FABA</name>
<protein>
    <submittedName>
        <fullName evidence="2">Uncharacterized protein</fullName>
    </submittedName>
</protein>
<dbReference type="Proteomes" id="UP000265520">
    <property type="component" value="Unassembled WGS sequence"/>
</dbReference>
<dbReference type="EMBL" id="LXQA010257348">
    <property type="protein sequence ID" value="MCI38582.1"/>
    <property type="molecule type" value="Genomic_DNA"/>
</dbReference>
<keyword evidence="1" id="KW-0472">Membrane</keyword>
<feature type="transmembrane region" description="Helical" evidence="1">
    <location>
        <begin position="14"/>
        <end position="31"/>
    </location>
</feature>
<evidence type="ECO:0000313" key="2">
    <source>
        <dbReference type="EMBL" id="MCI38582.1"/>
    </source>
</evidence>
<organism evidence="2 3">
    <name type="scientific">Trifolium medium</name>
    <dbReference type="NCBI Taxonomy" id="97028"/>
    <lineage>
        <taxon>Eukaryota</taxon>
        <taxon>Viridiplantae</taxon>
        <taxon>Streptophyta</taxon>
        <taxon>Embryophyta</taxon>
        <taxon>Tracheophyta</taxon>
        <taxon>Spermatophyta</taxon>
        <taxon>Magnoliopsida</taxon>
        <taxon>eudicotyledons</taxon>
        <taxon>Gunneridae</taxon>
        <taxon>Pentapetalae</taxon>
        <taxon>rosids</taxon>
        <taxon>fabids</taxon>
        <taxon>Fabales</taxon>
        <taxon>Fabaceae</taxon>
        <taxon>Papilionoideae</taxon>
        <taxon>50 kb inversion clade</taxon>
        <taxon>NPAAA clade</taxon>
        <taxon>Hologalegina</taxon>
        <taxon>IRL clade</taxon>
        <taxon>Trifolieae</taxon>
        <taxon>Trifolium</taxon>
    </lineage>
</organism>
<proteinExistence type="predicted"/>
<dbReference type="AlphaFoldDB" id="A0A392RQV6"/>
<keyword evidence="3" id="KW-1185">Reference proteome</keyword>
<feature type="non-terminal residue" evidence="2">
    <location>
        <position position="36"/>
    </location>
</feature>
<sequence length="36" mass="4072">MEARRNGDTRNPRGYPNLVGYGFGVLLFISVENWDG</sequence>
<comment type="caution">
    <text evidence="2">The sequence shown here is derived from an EMBL/GenBank/DDBJ whole genome shotgun (WGS) entry which is preliminary data.</text>
</comment>
<keyword evidence="1" id="KW-0812">Transmembrane</keyword>
<accession>A0A392RQV6</accession>
<evidence type="ECO:0000256" key="1">
    <source>
        <dbReference type="SAM" id="Phobius"/>
    </source>
</evidence>
<reference evidence="2 3" key="1">
    <citation type="journal article" date="2018" name="Front. Plant Sci.">
        <title>Red Clover (Trifolium pratense) and Zigzag Clover (T. medium) - A Picture of Genomic Similarities and Differences.</title>
        <authorList>
            <person name="Dluhosova J."/>
            <person name="Istvanek J."/>
            <person name="Nedelnik J."/>
            <person name="Repkova J."/>
        </authorList>
    </citation>
    <scope>NUCLEOTIDE SEQUENCE [LARGE SCALE GENOMIC DNA]</scope>
    <source>
        <strain evidence="3">cv. 10/8</strain>
        <tissue evidence="2">Leaf</tissue>
    </source>
</reference>
<evidence type="ECO:0000313" key="3">
    <source>
        <dbReference type="Proteomes" id="UP000265520"/>
    </source>
</evidence>